<keyword evidence="2" id="KW-0378">Hydrolase</keyword>
<dbReference type="AlphaFoldDB" id="A0A2A4G9P5"/>
<dbReference type="Gene3D" id="3.40.710.10">
    <property type="entry name" value="DD-peptidase/beta-lactamase superfamily"/>
    <property type="match status" value="2"/>
</dbReference>
<dbReference type="GO" id="GO:0006508">
    <property type="term" value="P:proteolysis"/>
    <property type="evidence" value="ECO:0007669"/>
    <property type="project" value="InterPro"/>
</dbReference>
<name>A0A2A4G9P5_9FLAO</name>
<dbReference type="OrthoDB" id="9802627at2"/>
<dbReference type="EMBL" id="NBWU01000002">
    <property type="protein sequence ID" value="PCE64684.1"/>
    <property type="molecule type" value="Genomic_DNA"/>
</dbReference>
<organism evidence="3 4">
    <name type="scientific">Sediminicola luteus</name>
    <dbReference type="NCBI Taxonomy" id="319238"/>
    <lineage>
        <taxon>Bacteria</taxon>
        <taxon>Pseudomonadati</taxon>
        <taxon>Bacteroidota</taxon>
        <taxon>Flavobacteriia</taxon>
        <taxon>Flavobacteriales</taxon>
        <taxon>Flavobacteriaceae</taxon>
        <taxon>Sediminicola</taxon>
    </lineage>
</organism>
<dbReference type="GO" id="GO:0000270">
    <property type="term" value="P:peptidoglycan metabolic process"/>
    <property type="evidence" value="ECO:0007669"/>
    <property type="project" value="TreeGrafter"/>
</dbReference>
<dbReference type="RefSeq" id="WP_097439965.1">
    <property type="nucleotide sequence ID" value="NZ_KZ300476.1"/>
</dbReference>
<dbReference type="SUPFAM" id="SSF56601">
    <property type="entry name" value="beta-lactamase/transpeptidase-like"/>
    <property type="match status" value="1"/>
</dbReference>
<comment type="similarity">
    <text evidence="1">Belongs to the peptidase S13 family.</text>
</comment>
<evidence type="ECO:0000313" key="4">
    <source>
        <dbReference type="Proteomes" id="UP000219559"/>
    </source>
</evidence>
<dbReference type="InterPro" id="IPR000667">
    <property type="entry name" value="Peptidase_S13"/>
</dbReference>
<evidence type="ECO:0008006" key="5">
    <source>
        <dbReference type="Google" id="ProtNLM"/>
    </source>
</evidence>
<gene>
    <name evidence="3" type="ORF">B7P33_05795</name>
</gene>
<protein>
    <recommendedName>
        <fullName evidence="5">D-alanyl-D-alanine carboxypeptidase</fullName>
    </recommendedName>
</protein>
<dbReference type="InterPro" id="IPR012338">
    <property type="entry name" value="Beta-lactam/transpept-like"/>
</dbReference>
<accession>A0A2A4G9P5</accession>
<dbReference type="PANTHER" id="PTHR30023:SF0">
    <property type="entry name" value="PENICILLIN-SENSITIVE CARBOXYPEPTIDASE A"/>
    <property type="match status" value="1"/>
</dbReference>
<evidence type="ECO:0000313" key="3">
    <source>
        <dbReference type="EMBL" id="PCE64684.1"/>
    </source>
</evidence>
<comment type="caution">
    <text evidence="3">The sequence shown here is derived from an EMBL/GenBank/DDBJ whole genome shotgun (WGS) entry which is preliminary data.</text>
</comment>
<sequence length="435" mass="49623">MQFSFTQHPLFKTITKHLLWVVAITIVLASCAPAQKLGYGKNGHEYFDHKLFENQFTGVLVIDAQTKDTLINHNAHKYFTPASNTKIATLATAISVLGKQTPALIYTVQNDSLYFKGTGDPSQLHPYYQDSTVTQFLSKQKNLVYCPENFQDNAYGPGWAWEDYDTYYSPERSPLPLYGNVAIIFLKDSLYIIPEYFKDSLYNGGERNRKPFQNRFNRNQMPGDSLEIPFITSTKNTQKLLTSLLDKNIEIGTFPKGDSQTLYSVPTDSLLKRLMHQSDNFIAEQLMQLSAGTLTDTLNFNIARKHALDVLFPEMPQEPRWVDGSGLSRYNLFTPASLVYLLDRLYAEIPQERLFHLFPTGGKVGTLKNYYAGNPRPYLHAKSGSLGNNYNLSGYLVTDSGRVLIFSFMNNHYRQPTQKLKTRMTIFFEAIRDNL</sequence>
<dbReference type="Pfam" id="PF02113">
    <property type="entry name" value="Peptidase_S13"/>
    <property type="match status" value="2"/>
</dbReference>
<evidence type="ECO:0000256" key="2">
    <source>
        <dbReference type="ARBA" id="ARBA00022801"/>
    </source>
</evidence>
<evidence type="ECO:0000256" key="1">
    <source>
        <dbReference type="ARBA" id="ARBA00006096"/>
    </source>
</evidence>
<dbReference type="Proteomes" id="UP000219559">
    <property type="component" value="Unassembled WGS sequence"/>
</dbReference>
<proteinExistence type="inferred from homology"/>
<reference evidence="3 4" key="1">
    <citation type="submission" date="2017-04" db="EMBL/GenBank/DDBJ databases">
        <title>A new member of the family Flavobacteriaceae isolated from ascidians.</title>
        <authorList>
            <person name="Chen L."/>
        </authorList>
    </citation>
    <scope>NUCLEOTIDE SEQUENCE [LARGE SCALE GENOMIC DNA]</scope>
    <source>
        <strain evidence="3 4">HQA918</strain>
    </source>
</reference>
<dbReference type="PRINTS" id="PR00922">
    <property type="entry name" value="DADACBPTASE3"/>
</dbReference>
<dbReference type="GO" id="GO:0004185">
    <property type="term" value="F:serine-type carboxypeptidase activity"/>
    <property type="evidence" value="ECO:0007669"/>
    <property type="project" value="InterPro"/>
</dbReference>
<keyword evidence="4" id="KW-1185">Reference proteome</keyword>
<dbReference type="PANTHER" id="PTHR30023">
    <property type="entry name" value="D-ALANYL-D-ALANINE CARBOXYPEPTIDASE"/>
    <property type="match status" value="1"/>
</dbReference>